<evidence type="ECO:0000313" key="1">
    <source>
        <dbReference type="EMBL" id="CEI72703.1"/>
    </source>
</evidence>
<accession>A0A2P2BQR5</accession>
<gene>
    <name evidence="1" type="ORF">FRIFI_1164</name>
</gene>
<dbReference type="AlphaFoldDB" id="A0A2P2BQR5"/>
<sequence length="73" mass="8956">MKKIIIISFRRLENIDNLIYNNNWTQCIILRNRFNYETFKTSTQIIKDELNKIHKFIDILDMFIFMTLSSRHS</sequence>
<proteinExistence type="predicted"/>
<dbReference type="EMBL" id="LN650648">
    <property type="protein sequence ID" value="CEI72703.1"/>
    <property type="molecule type" value="Genomic_DNA"/>
</dbReference>
<evidence type="ECO:0000313" key="2">
    <source>
        <dbReference type="Proteomes" id="UP000245695"/>
    </source>
</evidence>
<reference evidence="1 2" key="1">
    <citation type="submission" date="2014-09" db="EMBL/GenBank/DDBJ databases">
        <authorList>
            <person name="Hornung B.V."/>
        </authorList>
    </citation>
    <scope>NUCLEOTIDE SEQUENCE [LARGE SCALE GENOMIC DNA]</scope>
    <source>
        <strain evidence="1 2">FRIFI</strain>
    </source>
</reference>
<name>A0A2P2BQR5_9FIRM</name>
<protein>
    <submittedName>
        <fullName evidence="1">Uncharacterized protein</fullName>
    </submittedName>
</protein>
<dbReference type="KEGG" id="rhom:FRIFI_1164"/>
<dbReference type="Proteomes" id="UP000245695">
    <property type="component" value="Chromosome 1"/>
</dbReference>
<keyword evidence="2" id="KW-1185">Reference proteome</keyword>
<organism evidence="1 2">
    <name type="scientific">Romboutsia hominis</name>
    <dbReference type="NCBI Taxonomy" id="1507512"/>
    <lineage>
        <taxon>Bacteria</taxon>
        <taxon>Bacillati</taxon>
        <taxon>Bacillota</taxon>
        <taxon>Clostridia</taxon>
        <taxon>Peptostreptococcales</taxon>
        <taxon>Peptostreptococcaceae</taxon>
        <taxon>Romboutsia</taxon>
    </lineage>
</organism>
<dbReference type="RefSeq" id="WP_092926149.1">
    <property type="nucleotide sequence ID" value="NZ_FJTZ01000012.1"/>
</dbReference>